<accession>A0A108U6I7</accession>
<dbReference type="AlphaFoldDB" id="A0A108U6I7"/>
<evidence type="ECO:0000313" key="2">
    <source>
        <dbReference type="Proteomes" id="UP000023435"/>
    </source>
</evidence>
<sequence length="174" mass="19358">MSKNTVIKNRVVDFESLSARIEKVRAAPDSRHFIIDLVAITRPSGQRDCFVCGFPLWDSGGLAEDATAVCIDCSYSYVTAPDYGPALAQFRLRVENANRQAQMLSVRMNNRQAIDAATLSALVVGLPLSEVEFYLGLPKEDLTSFDYGLEVARWRVAGAEFELWFQTQVCISVK</sequence>
<dbReference type="EMBL" id="JAJA02000001">
    <property type="protein sequence ID" value="KWS03467.1"/>
    <property type="molecule type" value="Genomic_DNA"/>
</dbReference>
<dbReference type="OrthoDB" id="6023856at2"/>
<evidence type="ECO:0000313" key="1">
    <source>
        <dbReference type="EMBL" id="KWS03467.1"/>
    </source>
</evidence>
<dbReference type="RefSeq" id="WP_036112698.1">
    <property type="nucleotide sequence ID" value="NZ_JAJA02000001.1"/>
</dbReference>
<proteinExistence type="predicted"/>
<gene>
    <name evidence="1" type="ORF">AZ78_1014</name>
</gene>
<protein>
    <submittedName>
        <fullName evidence="1">Uncharacterized protein</fullName>
    </submittedName>
</protein>
<comment type="caution">
    <text evidence="1">The sequence shown here is derived from an EMBL/GenBank/DDBJ whole genome shotgun (WGS) entry which is preliminary data.</text>
</comment>
<name>A0A108U6I7_9GAMM</name>
<organism evidence="1 2">
    <name type="scientific">Lysobacter capsici AZ78</name>
    <dbReference type="NCBI Taxonomy" id="1444315"/>
    <lineage>
        <taxon>Bacteria</taxon>
        <taxon>Pseudomonadati</taxon>
        <taxon>Pseudomonadota</taxon>
        <taxon>Gammaproteobacteria</taxon>
        <taxon>Lysobacterales</taxon>
        <taxon>Lysobacteraceae</taxon>
        <taxon>Lysobacter</taxon>
    </lineage>
</organism>
<dbReference type="Proteomes" id="UP000023435">
    <property type="component" value="Unassembled WGS sequence"/>
</dbReference>
<keyword evidence="2" id="KW-1185">Reference proteome</keyword>
<reference evidence="1 2" key="1">
    <citation type="journal article" date="2014" name="Genome Announc.">
        <title>Draft Genome Sequence of Lysobacter capsici AZ78, a Bacterium Antagonistic to Plant-Pathogenic Oomycetes.</title>
        <authorList>
            <person name="Puopolo G."/>
            <person name="Sonego P."/>
            <person name="Engelen K."/>
            <person name="Pertot I."/>
        </authorList>
    </citation>
    <scope>NUCLEOTIDE SEQUENCE [LARGE SCALE GENOMIC DNA]</scope>
    <source>
        <strain evidence="1 2">AZ78</strain>
    </source>
</reference>